<dbReference type="InterPro" id="IPR052018">
    <property type="entry name" value="PHP_domain"/>
</dbReference>
<gene>
    <name evidence="3" type="ORF">G7Y82_13635</name>
</gene>
<evidence type="ECO:0000313" key="3">
    <source>
        <dbReference type="EMBL" id="NKF23358.1"/>
    </source>
</evidence>
<accession>A0A969WC80</accession>
<comment type="caution">
    <text evidence="3">The sequence shown here is derived from an EMBL/GenBank/DDBJ whole genome shotgun (WGS) entry which is preliminary data.</text>
</comment>
<feature type="region of interest" description="Disordered" evidence="1">
    <location>
        <begin position="719"/>
        <end position="740"/>
    </location>
</feature>
<keyword evidence="4" id="KW-1185">Reference proteome</keyword>
<evidence type="ECO:0000313" key="4">
    <source>
        <dbReference type="Proteomes" id="UP000653472"/>
    </source>
</evidence>
<dbReference type="InterPro" id="IPR044060">
    <property type="entry name" value="Bacterial_rp_domain"/>
</dbReference>
<dbReference type="Proteomes" id="UP000653472">
    <property type="component" value="Unassembled WGS sequence"/>
</dbReference>
<dbReference type="InterPro" id="IPR016195">
    <property type="entry name" value="Pol/histidinol_Pase-like"/>
</dbReference>
<dbReference type="GO" id="GO:0035312">
    <property type="term" value="F:5'-3' DNA exonuclease activity"/>
    <property type="evidence" value="ECO:0007669"/>
    <property type="project" value="TreeGrafter"/>
</dbReference>
<dbReference type="Gene3D" id="3.20.20.140">
    <property type="entry name" value="Metal-dependent hydrolases"/>
    <property type="match status" value="1"/>
</dbReference>
<name>A0A969WC80_9GAMM</name>
<evidence type="ECO:0000259" key="2">
    <source>
        <dbReference type="Pfam" id="PF18998"/>
    </source>
</evidence>
<dbReference type="SUPFAM" id="SSF50939">
    <property type="entry name" value="Sialidases"/>
    <property type="match status" value="1"/>
</dbReference>
<feature type="domain" description="Bacterial repeat" evidence="2">
    <location>
        <begin position="82"/>
        <end position="133"/>
    </location>
</feature>
<dbReference type="PANTHER" id="PTHR42924">
    <property type="entry name" value="EXONUCLEASE"/>
    <property type="match status" value="1"/>
</dbReference>
<dbReference type="SUPFAM" id="SSF89550">
    <property type="entry name" value="PHP domain-like"/>
    <property type="match status" value="1"/>
</dbReference>
<dbReference type="Pfam" id="PF18998">
    <property type="entry name" value="Flg_new_2"/>
    <property type="match status" value="1"/>
</dbReference>
<dbReference type="EMBL" id="JAAVXB010000007">
    <property type="protein sequence ID" value="NKF23358.1"/>
    <property type="molecule type" value="Genomic_DNA"/>
</dbReference>
<dbReference type="PANTHER" id="PTHR42924:SF3">
    <property type="entry name" value="POLYMERASE_HISTIDINOL PHOSPHATASE N-TERMINAL DOMAIN-CONTAINING PROTEIN"/>
    <property type="match status" value="1"/>
</dbReference>
<dbReference type="CDD" id="cd07432">
    <property type="entry name" value="PHP_HisPPase"/>
    <property type="match status" value="1"/>
</dbReference>
<evidence type="ECO:0000256" key="1">
    <source>
        <dbReference type="SAM" id="MobiDB-lite"/>
    </source>
</evidence>
<organism evidence="3 4">
    <name type="scientific">Solimonas marina</name>
    <dbReference type="NCBI Taxonomy" id="2714601"/>
    <lineage>
        <taxon>Bacteria</taxon>
        <taxon>Pseudomonadati</taxon>
        <taxon>Pseudomonadota</taxon>
        <taxon>Gammaproteobacteria</taxon>
        <taxon>Nevskiales</taxon>
        <taxon>Nevskiaceae</taxon>
        <taxon>Solimonas</taxon>
    </lineage>
</organism>
<dbReference type="InterPro" id="IPR036278">
    <property type="entry name" value="Sialidase_sf"/>
</dbReference>
<protein>
    <submittedName>
        <fullName evidence="3">CehA/McbA family metallohydrolase</fullName>
    </submittedName>
</protein>
<dbReference type="RefSeq" id="WP_168148675.1">
    <property type="nucleotide sequence ID" value="NZ_JAAVXB010000007.1"/>
</dbReference>
<dbReference type="GO" id="GO:0004534">
    <property type="term" value="F:5'-3' RNA exonuclease activity"/>
    <property type="evidence" value="ECO:0007669"/>
    <property type="project" value="TreeGrafter"/>
</dbReference>
<reference evidence="3" key="1">
    <citation type="submission" date="2020-03" db="EMBL/GenBank/DDBJ databases">
        <title>Solimonas marina sp. nov., isolated from deep seawater of the Pacific Ocean.</title>
        <authorList>
            <person name="Liu X."/>
            <person name="Lai Q."/>
            <person name="Sun F."/>
            <person name="Gai Y."/>
            <person name="Li G."/>
            <person name="Shao Z."/>
        </authorList>
    </citation>
    <scope>NUCLEOTIDE SEQUENCE</scope>
    <source>
        <strain evidence="3">C16B3</strain>
    </source>
</reference>
<dbReference type="AlphaFoldDB" id="A0A969WC80"/>
<sequence length="917" mass="96812">MALSTVAARYRAASANLWRSGATATLVVLLAACGSSTHNDASNPGGGTPPPTGSTPKALTITIDGAGDVSSMPSGIDCGPHCSASFAGDTTVTLLATPAGDAQFAGWSGDCSGVDVCTLTMDAARKVRARFVAAPATAPTGDWLKGDLHVHDDHSSDGSFPRQVFGQGFPGNLPVSDQIAQAERVGLDFLMLTDHRTYDQHDDPLWRSETLLLIPGEEANGSPHATVHGAVDTIVQGANPPDAPEFARVQQSIWDAHSQDAVWVTAHPDDGETDDDGTPNARANAQGMDLVEAWNRASNPDAEIDYCENRWNAGFRFGINGGSDDHFKELWAIAGPGSPTSEAYAASASERGILDALHHGHTRITPSAIAPLITFTADVDGDGVFEAMAGDEAAATPGRAATLRIRVQHALGDTVLLYPSPGRSAGTLQSVLADSDDVSFDVDITTPDTPQWYRVEVRGLGLVAGIDTSNLTDPAALLSSLKLLDQLRGLASPIFIGPTLAQAAPDVAIPDDIGRDDGALWVAGARERYSGFADIASADATHIVLEAHEPGASRIVYRRLESDGDWRAAPQVLSSESTTARFPHVAARGATVFVVWQDEPHGQIPRRPVIRLRRSLDGGNSWQAIETIRDIDGRSEHPAVAIDADGDPVVVWQEITPDQPFDVMVQTVGVDAEPTNLSRDGKTLVAASALDARHARDPASVWPAIASSADGRIAVAWQDNRDDPDPLWTGSTGNGDGTNPDDWQIAVRTRGAGSSAWSALQTLGSNDRADRHPALRYGDDGRMVAAWDSKTLDSSGVNLSIQAAVASTDDSGSATFTAPQTLAADADAMGQYPHLGRDADGAVRAVWYDARAADWRWRVMTTKLAGAGWDAGTLLLAPGVNTWPATDGGHIVFSSTRRAQRLQRDRTQQIFVVGAPS</sequence>
<proteinExistence type="predicted"/>
<dbReference type="NCBIfam" id="NF038032">
    <property type="entry name" value="CehA_McbA_metalo"/>
    <property type="match status" value="1"/>
</dbReference>